<reference evidence="1" key="1">
    <citation type="submission" date="2021-12" db="EMBL/GenBank/DDBJ databases">
        <authorList>
            <person name="Zaccaron A."/>
            <person name="Stergiopoulos I."/>
        </authorList>
    </citation>
    <scope>NUCLEOTIDE SEQUENCE</scope>
    <source>
        <strain evidence="1">Race5_Kim</strain>
    </source>
</reference>
<dbReference type="AlphaFoldDB" id="A0A9Q8P5F4"/>
<dbReference type="KEGG" id="ffu:CLAFUR5_02733"/>
<dbReference type="PANTHER" id="PTHR38790:SF4">
    <property type="entry name" value="2EXR DOMAIN-CONTAINING PROTEIN"/>
    <property type="match status" value="1"/>
</dbReference>
<sequence length="291" mass="32276">MSSTGVQPASLLSIPCELRNTIYAYIFEPESTDAINSIPAKPDEFAVALQLQDPARYAAAYRSTHRACQQLRVLQTCRKIYHEAHLLALSCTPFLVDGELAYPDVFDLRSRPLTPAKIGAIRHITISARTSKLRALNEAWCGLPFGHPSLRLETLTIVPNRAECHIRSMGEIADLSQSHTLAYSLSETMKSLRNVKCIIVRNDGCFNEVVWRLFYRSFVYRLWRWGGAICGIRFESGERGAGGSGKAENQWFRVYMEDGAEGRGVECGQEVGRLVGQTGEVPDINPAGVGP</sequence>
<evidence type="ECO:0000313" key="1">
    <source>
        <dbReference type="EMBL" id="UJO13933.1"/>
    </source>
</evidence>
<protein>
    <submittedName>
        <fullName evidence="1">Uncharacterized protein</fullName>
    </submittedName>
</protein>
<dbReference type="OrthoDB" id="5413827at2759"/>
<organism evidence="1 2">
    <name type="scientific">Passalora fulva</name>
    <name type="common">Tomato leaf mold</name>
    <name type="synonym">Cladosporium fulvum</name>
    <dbReference type="NCBI Taxonomy" id="5499"/>
    <lineage>
        <taxon>Eukaryota</taxon>
        <taxon>Fungi</taxon>
        <taxon>Dikarya</taxon>
        <taxon>Ascomycota</taxon>
        <taxon>Pezizomycotina</taxon>
        <taxon>Dothideomycetes</taxon>
        <taxon>Dothideomycetidae</taxon>
        <taxon>Mycosphaerellales</taxon>
        <taxon>Mycosphaerellaceae</taxon>
        <taxon>Fulvia</taxon>
    </lineage>
</organism>
<evidence type="ECO:0000313" key="2">
    <source>
        <dbReference type="Proteomes" id="UP000756132"/>
    </source>
</evidence>
<keyword evidence="2" id="KW-1185">Reference proteome</keyword>
<proteinExistence type="predicted"/>
<dbReference type="RefSeq" id="XP_047758299.1">
    <property type="nucleotide sequence ID" value="XM_047901881.1"/>
</dbReference>
<gene>
    <name evidence="1" type="ORF">CLAFUR5_02733</name>
</gene>
<dbReference type="EMBL" id="CP090164">
    <property type="protein sequence ID" value="UJO13933.1"/>
    <property type="molecule type" value="Genomic_DNA"/>
</dbReference>
<name>A0A9Q8P5F4_PASFU</name>
<dbReference type="GeneID" id="71982611"/>
<dbReference type="Proteomes" id="UP000756132">
    <property type="component" value="Chromosome 2"/>
</dbReference>
<accession>A0A9Q8P5F4</accession>
<reference evidence="1" key="2">
    <citation type="journal article" date="2022" name="Microb. Genom.">
        <title>A chromosome-scale genome assembly of the tomato pathogen Cladosporium fulvum reveals a compartmentalized genome architecture and the presence of a dispensable chromosome.</title>
        <authorList>
            <person name="Zaccaron A.Z."/>
            <person name="Chen L.H."/>
            <person name="Samaras A."/>
            <person name="Stergiopoulos I."/>
        </authorList>
    </citation>
    <scope>NUCLEOTIDE SEQUENCE</scope>
    <source>
        <strain evidence="1">Race5_Kim</strain>
    </source>
</reference>
<dbReference type="PANTHER" id="PTHR38790">
    <property type="entry name" value="2EXR DOMAIN-CONTAINING PROTEIN-RELATED"/>
    <property type="match status" value="1"/>
</dbReference>